<evidence type="ECO:0000313" key="3">
    <source>
        <dbReference type="Proteomes" id="UP000695264"/>
    </source>
</evidence>
<dbReference type="RefSeq" id="WP_168101012.1">
    <property type="nucleotide sequence ID" value="NZ_JAATEN010000004.1"/>
</dbReference>
<organism evidence="2 3">
    <name type="scientific">Streptomyces zingiberis</name>
    <dbReference type="NCBI Taxonomy" id="2053010"/>
    <lineage>
        <taxon>Bacteria</taxon>
        <taxon>Bacillati</taxon>
        <taxon>Actinomycetota</taxon>
        <taxon>Actinomycetes</taxon>
        <taxon>Kitasatosporales</taxon>
        <taxon>Streptomycetaceae</taxon>
        <taxon>Streptomyces</taxon>
    </lineage>
</organism>
<keyword evidence="3" id="KW-1185">Reference proteome</keyword>
<sequence>MTAPARRAQEPTRASPAECSAGPGSGALPELEELAAPLLGGPERIAALARTPLGRLPAGDFAVLAWLDDLQACHGLDAETEAGLLAEWATLSLRDVHALLRSAAERKGFS</sequence>
<dbReference type="Proteomes" id="UP000695264">
    <property type="component" value="Unassembled WGS sequence"/>
</dbReference>
<evidence type="ECO:0000256" key="1">
    <source>
        <dbReference type="SAM" id="MobiDB-lite"/>
    </source>
</evidence>
<name>A0ABX1BRV1_9ACTN</name>
<accession>A0ABX1BRV1</accession>
<proteinExistence type="predicted"/>
<evidence type="ECO:0000313" key="2">
    <source>
        <dbReference type="EMBL" id="NJQ00421.1"/>
    </source>
</evidence>
<dbReference type="EMBL" id="JAATEN010000004">
    <property type="protein sequence ID" value="NJQ00421.1"/>
    <property type="molecule type" value="Genomic_DNA"/>
</dbReference>
<protein>
    <submittedName>
        <fullName evidence="2">Uncharacterized protein</fullName>
    </submittedName>
</protein>
<feature type="region of interest" description="Disordered" evidence="1">
    <location>
        <begin position="1"/>
        <end position="27"/>
    </location>
</feature>
<comment type="caution">
    <text evidence="2">The sequence shown here is derived from an EMBL/GenBank/DDBJ whole genome shotgun (WGS) entry which is preliminary data.</text>
</comment>
<gene>
    <name evidence="2" type="ORF">HCK00_07685</name>
</gene>
<reference evidence="2 3" key="1">
    <citation type="submission" date="2020-03" db="EMBL/GenBank/DDBJ databases">
        <title>WGS of actinomycetes isolated from Thailand.</title>
        <authorList>
            <person name="Thawai C."/>
        </authorList>
    </citation>
    <scope>NUCLEOTIDE SEQUENCE [LARGE SCALE GENOMIC DNA]</scope>
    <source>
        <strain evidence="2 3">PLAI 1-29</strain>
    </source>
</reference>